<evidence type="ECO:0000313" key="3">
    <source>
        <dbReference type="Proteomes" id="UP000314294"/>
    </source>
</evidence>
<feature type="domain" description="C-type lectin" evidence="1">
    <location>
        <begin position="1"/>
        <end position="87"/>
    </location>
</feature>
<reference evidence="2 3" key="1">
    <citation type="submission" date="2019-03" db="EMBL/GenBank/DDBJ databases">
        <title>First draft genome of Liparis tanakae, snailfish: a comprehensive survey of snailfish specific genes.</title>
        <authorList>
            <person name="Kim W."/>
            <person name="Song I."/>
            <person name="Jeong J.-H."/>
            <person name="Kim D."/>
            <person name="Kim S."/>
            <person name="Ryu S."/>
            <person name="Song J.Y."/>
            <person name="Lee S.K."/>
        </authorList>
    </citation>
    <scope>NUCLEOTIDE SEQUENCE [LARGE SCALE GENOMIC DNA]</scope>
    <source>
        <tissue evidence="2">Muscle</tissue>
    </source>
</reference>
<organism evidence="2 3">
    <name type="scientific">Liparis tanakae</name>
    <name type="common">Tanaka's snailfish</name>
    <dbReference type="NCBI Taxonomy" id="230148"/>
    <lineage>
        <taxon>Eukaryota</taxon>
        <taxon>Metazoa</taxon>
        <taxon>Chordata</taxon>
        <taxon>Craniata</taxon>
        <taxon>Vertebrata</taxon>
        <taxon>Euteleostomi</taxon>
        <taxon>Actinopterygii</taxon>
        <taxon>Neopterygii</taxon>
        <taxon>Teleostei</taxon>
        <taxon>Neoteleostei</taxon>
        <taxon>Acanthomorphata</taxon>
        <taxon>Eupercaria</taxon>
        <taxon>Perciformes</taxon>
        <taxon>Cottioidei</taxon>
        <taxon>Cottales</taxon>
        <taxon>Liparidae</taxon>
        <taxon>Liparis</taxon>
    </lineage>
</organism>
<dbReference type="SMART" id="SM00034">
    <property type="entry name" value="CLECT"/>
    <property type="match status" value="1"/>
</dbReference>
<dbReference type="EMBL" id="SRLO01000579">
    <property type="protein sequence ID" value="TNN51515.1"/>
    <property type="molecule type" value="Genomic_DNA"/>
</dbReference>
<protein>
    <recommendedName>
        <fullName evidence="1">C-type lectin domain-containing protein</fullName>
    </recommendedName>
</protein>
<keyword evidence="3" id="KW-1185">Reference proteome</keyword>
<gene>
    <name evidence="2" type="ORF">EYF80_038256</name>
</gene>
<comment type="caution">
    <text evidence="2">The sequence shown here is derived from an EMBL/GenBank/DDBJ whole genome shotgun (WGS) entry which is preliminary data.</text>
</comment>
<proteinExistence type="predicted"/>
<dbReference type="PANTHER" id="PTHR45784:SF8">
    <property type="entry name" value="C-TYPE MANNOSE RECEPTOR 2-RELATED"/>
    <property type="match status" value="1"/>
</dbReference>
<dbReference type="CDD" id="cd00037">
    <property type="entry name" value="CLECT"/>
    <property type="match status" value="1"/>
</dbReference>
<feature type="domain" description="C-type lectin" evidence="1">
    <location>
        <begin position="236"/>
        <end position="360"/>
    </location>
</feature>
<name>A0A4Z2GED6_9TELE</name>
<sequence length="365" mass="42420">MEHHTDLTTIGSQGVDDQLKNQPYRNDKAWIGLSKDGIDNWKWVGGENVTFSRWKRSTYDINKNCVEHRADGWHDNPCSGKHHFFCSYHNLVLVKENKTWEEAMELCRDQKKDLVTLPSAYALSETLAISQGAQTDLVWTGLRYLADRWLWVSGETRNHVDAPQCPGWSHHCGALSLTENNVVAWDCVVKTLDRRRDFHRTEPRLQLNMEKSAPVCLILTCFFTVALCQFNMYIAEEKTWQAARNYCMEHHTDLTSIRSQEEDDQLKDQPSRNDKAWIGLSKDGIDNWKWGAQIEFVWTGLRYLADRWLWVSGENKSYWDWNHPDVTQCPGWSHRCGALSLKGNYVVAWDCADKLNFVCAKKNIF</sequence>
<accession>A0A4Z2GED6</accession>
<dbReference type="Proteomes" id="UP000314294">
    <property type="component" value="Unassembled WGS sequence"/>
</dbReference>
<dbReference type="PROSITE" id="PS50041">
    <property type="entry name" value="C_TYPE_LECTIN_2"/>
    <property type="match status" value="3"/>
</dbReference>
<dbReference type="InterPro" id="IPR016187">
    <property type="entry name" value="CTDL_fold"/>
</dbReference>
<dbReference type="Pfam" id="PF00059">
    <property type="entry name" value="Lectin_C"/>
    <property type="match status" value="3"/>
</dbReference>
<dbReference type="Gene3D" id="3.10.100.10">
    <property type="entry name" value="Mannose-Binding Protein A, subunit A"/>
    <property type="match status" value="4"/>
</dbReference>
<evidence type="ECO:0000313" key="2">
    <source>
        <dbReference type="EMBL" id="TNN51515.1"/>
    </source>
</evidence>
<evidence type="ECO:0000259" key="1">
    <source>
        <dbReference type="PROSITE" id="PS50041"/>
    </source>
</evidence>
<dbReference type="InterPro" id="IPR016186">
    <property type="entry name" value="C-type_lectin-like/link_sf"/>
</dbReference>
<dbReference type="PANTHER" id="PTHR45784">
    <property type="entry name" value="C-TYPE LECTIN DOMAIN FAMILY 20 MEMBER A-RELATED"/>
    <property type="match status" value="1"/>
</dbReference>
<dbReference type="InterPro" id="IPR001304">
    <property type="entry name" value="C-type_lectin-like"/>
</dbReference>
<feature type="domain" description="C-type lectin" evidence="1">
    <location>
        <begin position="82"/>
        <end position="186"/>
    </location>
</feature>
<dbReference type="OrthoDB" id="5858677at2759"/>
<dbReference type="AlphaFoldDB" id="A0A4Z2GED6"/>
<dbReference type="SUPFAM" id="SSF56436">
    <property type="entry name" value="C-type lectin-like"/>
    <property type="match status" value="3"/>
</dbReference>